<accession>A0ACC0WQM1</accession>
<sequence>MKLQNLFGSESTLRDIRPVVSDEAVTFCQVLEKKLSILSKVSPQTEEVHLKDLELFKTAKAIETAKRRKT</sequence>
<organism evidence="1 2">
    <name type="scientific">Peronosclerospora sorghi</name>
    <dbReference type="NCBI Taxonomy" id="230839"/>
    <lineage>
        <taxon>Eukaryota</taxon>
        <taxon>Sar</taxon>
        <taxon>Stramenopiles</taxon>
        <taxon>Oomycota</taxon>
        <taxon>Peronosporomycetes</taxon>
        <taxon>Peronosporales</taxon>
        <taxon>Peronosporaceae</taxon>
        <taxon>Peronosclerospora</taxon>
    </lineage>
</organism>
<evidence type="ECO:0000313" key="2">
    <source>
        <dbReference type="Proteomes" id="UP001163321"/>
    </source>
</evidence>
<comment type="caution">
    <text evidence="1">The sequence shown here is derived from an EMBL/GenBank/DDBJ whole genome shotgun (WGS) entry which is preliminary data.</text>
</comment>
<gene>
    <name evidence="1" type="ORF">PsorP6_000412</name>
</gene>
<evidence type="ECO:0000313" key="1">
    <source>
        <dbReference type="EMBL" id="KAI9921173.1"/>
    </source>
</evidence>
<keyword evidence="2" id="KW-1185">Reference proteome</keyword>
<proteinExistence type="predicted"/>
<dbReference type="Proteomes" id="UP001163321">
    <property type="component" value="Chromosome 1"/>
</dbReference>
<protein>
    <submittedName>
        <fullName evidence="1">Uncharacterized protein</fullName>
    </submittedName>
</protein>
<reference evidence="1 2" key="1">
    <citation type="journal article" date="2022" name="bioRxiv">
        <title>The genome of the oomycete Peronosclerospora sorghi, a cosmopolitan pathogen of maize and sorghum, is inflated with dispersed pseudogenes.</title>
        <authorList>
            <person name="Fletcher K."/>
            <person name="Martin F."/>
            <person name="Isakeit T."/>
            <person name="Cavanaugh K."/>
            <person name="Magill C."/>
            <person name="Michelmore R."/>
        </authorList>
    </citation>
    <scope>NUCLEOTIDE SEQUENCE [LARGE SCALE GENOMIC DNA]</scope>
    <source>
        <strain evidence="1">P6</strain>
    </source>
</reference>
<name>A0ACC0WQM1_9STRA</name>
<dbReference type="EMBL" id="CM047580">
    <property type="protein sequence ID" value="KAI9921173.1"/>
    <property type="molecule type" value="Genomic_DNA"/>
</dbReference>